<dbReference type="Pfam" id="PF13439">
    <property type="entry name" value="Glyco_transf_4"/>
    <property type="match status" value="1"/>
</dbReference>
<dbReference type="STRING" id="1027249.SAMN05216179_3151"/>
<feature type="domain" description="Glycosyltransferase subfamily 4-like N-terminal" evidence="2">
    <location>
        <begin position="41"/>
        <end position="139"/>
    </location>
</feature>
<accession>A0A1M7QGG2</accession>
<dbReference type="PANTHER" id="PTHR45947:SF3">
    <property type="entry name" value="SULFOQUINOVOSYL TRANSFERASE SQD2"/>
    <property type="match status" value="1"/>
</dbReference>
<dbReference type="SUPFAM" id="SSF53756">
    <property type="entry name" value="UDP-Glycosyltransferase/glycogen phosphorylase"/>
    <property type="match status" value="1"/>
</dbReference>
<dbReference type="RefSeq" id="WP_073202793.1">
    <property type="nucleotide sequence ID" value="NZ_FRCZ01000007.1"/>
</dbReference>
<keyword evidence="4" id="KW-1185">Reference proteome</keyword>
<dbReference type="OrthoDB" id="179766at2"/>
<dbReference type="InterPro" id="IPR050194">
    <property type="entry name" value="Glycosyltransferase_grp1"/>
</dbReference>
<protein>
    <submittedName>
        <fullName evidence="3">1,2-diacylglycerol-3-alpha-glucose alpha-1,2-glucosyltransferase</fullName>
    </submittedName>
</protein>
<dbReference type="GO" id="GO:0016757">
    <property type="term" value="F:glycosyltransferase activity"/>
    <property type="evidence" value="ECO:0007669"/>
    <property type="project" value="InterPro"/>
</dbReference>
<name>A0A1M7QGG2_9BACI</name>
<organism evidence="3 4">
    <name type="scientific">Gracilibacillus kekensis</name>
    <dbReference type="NCBI Taxonomy" id="1027249"/>
    <lineage>
        <taxon>Bacteria</taxon>
        <taxon>Bacillati</taxon>
        <taxon>Bacillota</taxon>
        <taxon>Bacilli</taxon>
        <taxon>Bacillales</taxon>
        <taxon>Bacillaceae</taxon>
        <taxon>Gracilibacillus</taxon>
    </lineage>
</organism>
<dbReference type="InterPro" id="IPR028098">
    <property type="entry name" value="Glyco_trans_4-like_N"/>
</dbReference>
<evidence type="ECO:0000313" key="3">
    <source>
        <dbReference type="EMBL" id="SHN30188.1"/>
    </source>
</evidence>
<sequence>MKVLLYAGSLKLVDKSGVGQAMKHQKKALELVNIPHTLNSKEEYDIIHLNTIFPNALWMAWLAKRRKKKIIYYAHSTMEDFRNSFIGSNLLAPLFKKWITFCYNHGDIVITPTEYSQNILATYAIKRPIYNLTNGIDTAYFKKTKRGRQRFRKKYDISEEEKVILSVGHYMERKGIIDFVKLAEKMPTYQFIWFGYTNLHLVPTNVKRALQHKLPNLHFPGYISRQELSDAYAGSDLFLFLTHEETEGIVLLEALAAKIPILIRDIPIYKEWLQNGQTVYKGRTIEDFEQTSKDIIEQRLPDLSENGFQLALERDIRVVSHKLMELYQL</sequence>
<feature type="domain" description="Glycosyl transferase family 1" evidence="1">
    <location>
        <begin position="148"/>
        <end position="299"/>
    </location>
</feature>
<dbReference type="PANTHER" id="PTHR45947">
    <property type="entry name" value="SULFOQUINOVOSYL TRANSFERASE SQD2"/>
    <property type="match status" value="1"/>
</dbReference>
<evidence type="ECO:0000313" key="4">
    <source>
        <dbReference type="Proteomes" id="UP000184184"/>
    </source>
</evidence>
<reference evidence="3 4" key="1">
    <citation type="submission" date="2016-11" db="EMBL/GenBank/DDBJ databases">
        <authorList>
            <person name="Jaros S."/>
            <person name="Januszkiewicz K."/>
            <person name="Wedrychowicz H."/>
        </authorList>
    </citation>
    <scope>NUCLEOTIDE SEQUENCE [LARGE SCALE GENOMIC DNA]</scope>
    <source>
        <strain evidence="3 4">CGMCC 1.10681</strain>
    </source>
</reference>
<gene>
    <name evidence="3" type="ORF">SAMN05216179_3151</name>
</gene>
<dbReference type="Proteomes" id="UP000184184">
    <property type="component" value="Unassembled WGS sequence"/>
</dbReference>
<dbReference type="InterPro" id="IPR001296">
    <property type="entry name" value="Glyco_trans_1"/>
</dbReference>
<evidence type="ECO:0000259" key="2">
    <source>
        <dbReference type="Pfam" id="PF13439"/>
    </source>
</evidence>
<proteinExistence type="predicted"/>
<keyword evidence="3" id="KW-0808">Transferase</keyword>
<dbReference type="AlphaFoldDB" id="A0A1M7QGG2"/>
<evidence type="ECO:0000259" key="1">
    <source>
        <dbReference type="Pfam" id="PF00534"/>
    </source>
</evidence>
<dbReference type="Gene3D" id="3.40.50.2000">
    <property type="entry name" value="Glycogen Phosphorylase B"/>
    <property type="match status" value="2"/>
</dbReference>
<dbReference type="Pfam" id="PF00534">
    <property type="entry name" value="Glycos_transf_1"/>
    <property type="match status" value="1"/>
</dbReference>
<dbReference type="EMBL" id="FRCZ01000007">
    <property type="protein sequence ID" value="SHN30188.1"/>
    <property type="molecule type" value="Genomic_DNA"/>
</dbReference>